<evidence type="ECO:0000313" key="1">
    <source>
        <dbReference type="EMBL" id="CAH6722718.1"/>
    </source>
</evidence>
<proteinExistence type="predicted"/>
<dbReference type="Proteomes" id="UP001152531">
    <property type="component" value="Unassembled WGS sequence"/>
</dbReference>
<keyword evidence="2" id="KW-1185">Reference proteome</keyword>
<sequence length="307" mass="35496">MVDFSHQDLMHSHHSHSGSYVSHAVDDLDSIVAKAYSMGFKTFCLTEHMPRTSMNYLYPEEIEKSYTIESLNKNFNNYYEHAKRLQQEYKDKMEVLVGFEVEGTDKEHLLLAHSFKHKFDMCVGSVHFLHGIPIDFSVDKWEEAKSLTSDGTTRTLYKDYFQLQHLVIDTLKPSVIGHFDLIRLFETTELVELSQWPEVYDQVVKNIQLVNSYGGLFELNSAAIRKGWDSPYPKPDMVKLILELGGKFCLSDDSHGLAQIGLNYHKVWQYVKDMGITHISHLTIRGTIEQSVEELDGSSFWDQYKNL</sequence>
<dbReference type="EMBL" id="CALSDN010000010">
    <property type="protein sequence ID" value="CAH6722718.1"/>
    <property type="molecule type" value="Genomic_DNA"/>
</dbReference>
<gene>
    <name evidence="1" type="ORF">CLIB1444_10S04808</name>
</gene>
<accession>A0ACA9YCB6</accession>
<reference evidence="1" key="1">
    <citation type="submission" date="2022-06" db="EMBL/GenBank/DDBJ databases">
        <authorList>
            <person name="Legras J.-L."/>
            <person name="Devillers H."/>
            <person name="Grondin C."/>
        </authorList>
    </citation>
    <scope>NUCLEOTIDE SEQUENCE</scope>
    <source>
        <strain evidence="1">CLIB 1444</strain>
    </source>
</reference>
<name>A0ACA9YCB6_9ASCO</name>
<organism evidence="1 2">
    <name type="scientific">[Candida] jaroonii</name>
    <dbReference type="NCBI Taxonomy" id="467808"/>
    <lineage>
        <taxon>Eukaryota</taxon>
        <taxon>Fungi</taxon>
        <taxon>Dikarya</taxon>
        <taxon>Ascomycota</taxon>
        <taxon>Saccharomycotina</taxon>
        <taxon>Pichiomycetes</taxon>
        <taxon>Debaryomycetaceae</taxon>
        <taxon>Yamadazyma</taxon>
    </lineage>
</organism>
<protein>
    <submittedName>
        <fullName evidence="1">Histidinol-phosphatase</fullName>
    </submittedName>
</protein>
<evidence type="ECO:0000313" key="2">
    <source>
        <dbReference type="Proteomes" id="UP001152531"/>
    </source>
</evidence>
<comment type="caution">
    <text evidence="1">The sequence shown here is derived from an EMBL/GenBank/DDBJ whole genome shotgun (WGS) entry which is preliminary data.</text>
</comment>